<gene>
    <name evidence="1" type="ORF">BIN_B_04308</name>
</gene>
<evidence type="ECO:0000313" key="1">
    <source>
        <dbReference type="EMBL" id="VTP01966.1"/>
    </source>
</evidence>
<accession>A0A653EZ03</accession>
<dbReference type="EMBL" id="LR589125">
    <property type="protein sequence ID" value="VTP01966.1"/>
    <property type="molecule type" value="Genomic_DNA"/>
</dbReference>
<organism evidence="1">
    <name type="scientific">Mycobacterium riyadhense</name>
    <dbReference type="NCBI Taxonomy" id="486698"/>
    <lineage>
        <taxon>Bacteria</taxon>
        <taxon>Bacillati</taxon>
        <taxon>Actinomycetota</taxon>
        <taxon>Actinomycetes</taxon>
        <taxon>Mycobacteriales</taxon>
        <taxon>Mycobacteriaceae</taxon>
        <taxon>Mycobacterium</taxon>
    </lineage>
</organism>
<protein>
    <recommendedName>
        <fullName evidence="2">Restriction endonuclease</fullName>
    </recommendedName>
</protein>
<name>A0A653EZ03_9MYCO</name>
<proteinExistence type="predicted"/>
<sequence length="351" mass="39647">MLSFTVSRDNGGEMKFKRRNSEALANLICGNVGSDAPTFGVEPKYFPYRSSMYITEFFRDMDTDYEHDGSTRHRWVADVIDTLLNEPHEGPAHPPEVFCRLIDHLMTPADATNEGADRPNALRLLNEVLTREGFEAFYGGDRHCYLRHIGSNTVTVLQANPHRPLSAAEQNHRAQLEAYLDICTEDELIEEVLLPLFRQLGFHRVTAVGHKDKALEYGKDVWMRYALPTQHRLYFGIQAKKGKLDASGVTRTGNANIAEIHNQALMMLAHEIFDPETNRRVLVDHAFIVAGGEITKAARNWLANALDATKRSQIMFMDRTDILNLYVVTNLPLPAKALSQEADPWGSEPPF</sequence>
<evidence type="ECO:0008006" key="2">
    <source>
        <dbReference type="Google" id="ProtNLM"/>
    </source>
</evidence>
<dbReference type="AlphaFoldDB" id="A0A653EZ03"/>
<reference evidence="1" key="1">
    <citation type="submission" date="2019-05" db="EMBL/GenBank/DDBJ databases">
        <authorList>
            <person name="Naeem R."/>
            <person name="Antony C."/>
            <person name="Guan Q."/>
        </authorList>
    </citation>
    <scope>NUCLEOTIDE SEQUENCE</scope>
    <source>
        <strain evidence="1">2</strain>
    </source>
</reference>